<dbReference type="AlphaFoldDB" id="A0A9X0W4S7"/>
<reference evidence="2 3" key="1">
    <citation type="journal article" date="2020" name="Microorganisms">
        <title>Osmotic Adaptation and Compatible Solute Biosynthesis of Phototrophic Bacteria as Revealed from Genome Analyses.</title>
        <authorList>
            <person name="Imhoff J.F."/>
            <person name="Rahn T."/>
            <person name="Kunzel S."/>
            <person name="Keller A."/>
            <person name="Neulinger S.C."/>
        </authorList>
    </citation>
    <scope>NUCLEOTIDE SEQUENCE [LARGE SCALE GENOMIC DNA]</scope>
    <source>
        <strain evidence="2 3">DSM 25653</strain>
    </source>
</reference>
<dbReference type="EMBL" id="NRRY01000001">
    <property type="protein sequence ID" value="MBK1616992.1"/>
    <property type="molecule type" value="Genomic_DNA"/>
</dbReference>
<dbReference type="SMART" id="SM00460">
    <property type="entry name" value="TGc"/>
    <property type="match status" value="1"/>
</dbReference>
<dbReference type="Pfam" id="PF08379">
    <property type="entry name" value="Bact_transglu_N"/>
    <property type="match status" value="1"/>
</dbReference>
<dbReference type="Gene3D" id="3.10.620.30">
    <property type="match status" value="1"/>
</dbReference>
<proteinExistence type="predicted"/>
<name>A0A9X0W4S7_9GAMM</name>
<evidence type="ECO:0000259" key="1">
    <source>
        <dbReference type="SMART" id="SM00460"/>
    </source>
</evidence>
<dbReference type="InterPro" id="IPR038765">
    <property type="entry name" value="Papain-like_cys_pep_sf"/>
</dbReference>
<gene>
    <name evidence="2" type="ORF">CKO42_00710</name>
</gene>
<dbReference type="RefSeq" id="WP_200236652.1">
    <property type="nucleotide sequence ID" value="NZ_NRRY01000001.1"/>
</dbReference>
<dbReference type="PANTHER" id="PTHR33490">
    <property type="entry name" value="BLR5614 PROTEIN-RELATED"/>
    <property type="match status" value="1"/>
</dbReference>
<sequence>MRYQITHQTRYGYGGPVSLCHSIAHLKPRETPNQRCKLANLRINPWPSVVREHRDFFGNRVSYFSVQQSHLQLEITATAEVEVWAPALPEPAATQPWEKMRTQLQDSVGAEVASARLFTLPSPAAPLDPLAAEYARESFMPERPLLEAALDLVSRIYRDFEYDAASTTVATPLAEVLQLRRGVCQDFAHLAVSALRGLGLPARYVSGYLETLPPPGQPKLRGADASHAWLAIYCPEAIHTGGWVDLDPTNDCAITDQYITTAIGRDYQDVTPLRGVFYGGGEHSLAVSVDVDRLEHN</sequence>
<dbReference type="InterPro" id="IPR002931">
    <property type="entry name" value="Transglutaminase-like"/>
</dbReference>
<evidence type="ECO:0000313" key="3">
    <source>
        <dbReference type="Proteomes" id="UP001138768"/>
    </source>
</evidence>
<dbReference type="Proteomes" id="UP001138768">
    <property type="component" value="Unassembled WGS sequence"/>
</dbReference>
<protein>
    <submittedName>
        <fullName evidence="2">Transglutaminase</fullName>
    </submittedName>
</protein>
<dbReference type="PANTHER" id="PTHR33490:SF7">
    <property type="entry name" value="BLR2979 PROTEIN"/>
    <property type="match status" value="1"/>
</dbReference>
<comment type="caution">
    <text evidence="2">The sequence shown here is derived from an EMBL/GenBank/DDBJ whole genome shotgun (WGS) entry which is preliminary data.</text>
</comment>
<organism evidence="2 3">
    <name type="scientific">Lamprobacter modestohalophilus</name>
    <dbReference type="NCBI Taxonomy" id="1064514"/>
    <lineage>
        <taxon>Bacteria</taxon>
        <taxon>Pseudomonadati</taxon>
        <taxon>Pseudomonadota</taxon>
        <taxon>Gammaproteobacteria</taxon>
        <taxon>Chromatiales</taxon>
        <taxon>Chromatiaceae</taxon>
        <taxon>Lamprobacter</taxon>
    </lineage>
</organism>
<dbReference type="SUPFAM" id="SSF54001">
    <property type="entry name" value="Cysteine proteinases"/>
    <property type="match status" value="1"/>
</dbReference>
<dbReference type="Pfam" id="PF01841">
    <property type="entry name" value="Transglut_core"/>
    <property type="match status" value="1"/>
</dbReference>
<accession>A0A9X0W4S7</accession>
<dbReference type="InterPro" id="IPR013589">
    <property type="entry name" value="Bac_transglu_N"/>
</dbReference>
<evidence type="ECO:0000313" key="2">
    <source>
        <dbReference type="EMBL" id="MBK1616992.1"/>
    </source>
</evidence>
<feature type="domain" description="Transglutaminase-like" evidence="1">
    <location>
        <begin position="176"/>
        <end position="250"/>
    </location>
</feature>
<keyword evidence="3" id="KW-1185">Reference proteome</keyword>